<organism evidence="1 2">
    <name type="scientific">Pseudomonas turukhanskensis</name>
    <dbReference type="NCBI Taxonomy" id="1806536"/>
    <lineage>
        <taxon>Bacteria</taxon>
        <taxon>Pseudomonadati</taxon>
        <taxon>Pseudomonadota</taxon>
        <taxon>Gammaproteobacteria</taxon>
        <taxon>Pseudomonadales</taxon>
        <taxon>Pseudomonadaceae</taxon>
        <taxon>Pseudomonas</taxon>
    </lineage>
</organism>
<reference evidence="1" key="1">
    <citation type="journal article" date="2014" name="Int. J. Syst. Evol. Microbiol.">
        <title>Complete genome sequence of Corynebacterium casei LMG S-19264T (=DSM 44701T), isolated from a smear-ripened cheese.</title>
        <authorList>
            <consortium name="US DOE Joint Genome Institute (JGI-PGF)"/>
            <person name="Walter F."/>
            <person name="Albersmeier A."/>
            <person name="Kalinowski J."/>
            <person name="Ruckert C."/>
        </authorList>
    </citation>
    <scope>NUCLEOTIDE SEQUENCE</scope>
    <source>
        <strain evidence="1">VKM B-2935</strain>
    </source>
</reference>
<accession>A0A9W6KBX8</accession>
<evidence type="ECO:0000313" key="2">
    <source>
        <dbReference type="Proteomes" id="UP001143328"/>
    </source>
</evidence>
<reference evidence="1" key="2">
    <citation type="submission" date="2023-01" db="EMBL/GenBank/DDBJ databases">
        <authorList>
            <person name="Sun Q."/>
            <person name="Evtushenko L."/>
        </authorList>
    </citation>
    <scope>NUCLEOTIDE SEQUENCE</scope>
    <source>
        <strain evidence="1">VKM B-2935</strain>
    </source>
</reference>
<dbReference type="EMBL" id="BSFN01000013">
    <property type="protein sequence ID" value="GLK90713.1"/>
    <property type="molecule type" value="Genomic_DNA"/>
</dbReference>
<keyword evidence="2" id="KW-1185">Reference proteome</keyword>
<evidence type="ECO:0000313" key="1">
    <source>
        <dbReference type="EMBL" id="GLK90713.1"/>
    </source>
</evidence>
<gene>
    <name evidence="1" type="ORF">GCM10017655_37770</name>
</gene>
<comment type="caution">
    <text evidence="1">The sequence shown here is derived from an EMBL/GenBank/DDBJ whole genome shotgun (WGS) entry which is preliminary data.</text>
</comment>
<dbReference type="Proteomes" id="UP001143328">
    <property type="component" value="Unassembled WGS sequence"/>
</dbReference>
<proteinExistence type="predicted"/>
<sequence>MEQQKAPPSAGLFAFVGCALRTMAFARLSPGAQSTPYESLEAFEQAFEQYRLVFGQIDDVKA</sequence>
<name>A0A9W6KBX8_9PSED</name>
<protein>
    <submittedName>
        <fullName evidence="1">Uncharacterized protein</fullName>
    </submittedName>
</protein>
<dbReference type="AlphaFoldDB" id="A0A9W6KBX8"/>
<dbReference type="PROSITE" id="PS51257">
    <property type="entry name" value="PROKAR_LIPOPROTEIN"/>
    <property type="match status" value="1"/>
</dbReference>